<dbReference type="Pfam" id="PF01966">
    <property type="entry name" value="HD"/>
    <property type="match status" value="1"/>
</dbReference>
<name>A0ABQ1RFZ1_9ALTE</name>
<sequence length="497" mass="57183">MSINFRNRISLSRPFGSSEFDSIRKLERALESDRGRIINSAAIRRLQQKTQVFPLERNAAVRSRLTHSLEVQQTGRFIVRTLFDKLGDDAKTYGLDGLERAIESLVEMACLMHDIGNPPFGHFGEAAITKWFRQHLPEFPLFRNKESAIQPLADKLIADLSNFEGNAQAVRLIHSLLGLNLTYMQSACILKYTRPAHQPRPAKGTALDYLHKKPGFYLTEQEFVSALREQLGLTENGRYPLAYLMEAADDISYCLADIEDGVEKGLLSYHRLAELLISTFDDGEGKADIPCFATEGKKPKSFRQVIEYVTQRADKEPINKAHEFFVWLRVNLIHPLVHHAAEGFIANIEDIYYGRLNRALLEDDSYCHQLIETFKQVAIKHIFSVEEVQTLELQGYRIISELLNQYRPLLELSQIEFNQVISGGHRDLLIESRLARRLPNKHVSAYRQALKQHNNDDPRRMILWEGYYRCRLLQDMVSGMTDQYALDEYRELLALTT</sequence>
<evidence type="ECO:0000256" key="1">
    <source>
        <dbReference type="ARBA" id="ARBA00022801"/>
    </source>
</evidence>
<dbReference type="NCBIfam" id="NF003429">
    <property type="entry name" value="PRK04926.1"/>
    <property type="match status" value="1"/>
</dbReference>
<dbReference type="Proteomes" id="UP000614272">
    <property type="component" value="Unassembled WGS sequence"/>
</dbReference>
<reference evidence="6" key="1">
    <citation type="journal article" date="2019" name="Int. J. Syst. Evol. Microbiol.">
        <title>The Global Catalogue of Microorganisms (GCM) 10K type strain sequencing project: providing services to taxonomists for standard genome sequencing and annotation.</title>
        <authorList>
            <consortium name="The Broad Institute Genomics Platform"/>
            <consortium name="The Broad Institute Genome Sequencing Center for Infectious Disease"/>
            <person name="Wu L."/>
            <person name="Ma J."/>
        </authorList>
    </citation>
    <scope>NUCLEOTIDE SEQUENCE [LARGE SCALE GENOMIC DNA]</scope>
    <source>
        <strain evidence="6">CGMCC 1.12923</strain>
    </source>
</reference>
<comment type="caution">
    <text evidence="5">The sequence shown here is derived from an EMBL/GenBank/DDBJ whole genome shotgun (WGS) entry which is preliminary data.</text>
</comment>
<comment type="function">
    <text evidence="3">dGTPase preferentially hydrolyzes dGTP over the other canonical NTPs.</text>
</comment>
<evidence type="ECO:0000313" key="5">
    <source>
        <dbReference type="EMBL" id="GGD65375.1"/>
    </source>
</evidence>
<dbReference type="Gene3D" id="1.10.3410.10">
    <property type="entry name" value="putative deoxyguanosinetriphosphate triphosphohydrolase like domain"/>
    <property type="match status" value="1"/>
</dbReference>
<keyword evidence="6" id="KW-1185">Reference proteome</keyword>
<dbReference type="PANTHER" id="PTHR11373:SF32">
    <property type="entry name" value="DEOXYGUANOSINETRIPHOSPHATE TRIPHOSPHOHYDROLASE"/>
    <property type="match status" value="1"/>
</dbReference>
<dbReference type="PANTHER" id="PTHR11373">
    <property type="entry name" value="DEOXYNUCLEOSIDE TRIPHOSPHATE TRIPHOSPHOHYDROLASE"/>
    <property type="match status" value="1"/>
</dbReference>
<dbReference type="InterPro" id="IPR020779">
    <property type="entry name" value="dNTPase_1"/>
</dbReference>
<organism evidence="5 6">
    <name type="scientific">Lacimicrobium alkaliphilum</name>
    <dbReference type="NCBI Taxonomy" id="1526571"/>
    <lineage>
        <taxon>Bacteria</taxon>
        <taxon>Pseudomonadati</taxon>
        <taxon>Pseudomonadota</taxon>
        <taxon>Gammaproteobacteria</taxon>
        <taxon>Alteromonadales</taxon>
        <taxon>Alteromonadaceae</taxon>
        <taxon>Lacimicrobium</taxon>
    </lineage>
</organism>
<dbReference type="SMART" id="SM00471">
    <property type="entry name" value="HDc"/>
    <property type="match status" value="1"/>
</dbReference>
<keyword evidence="2 3" id="KW-0460">Magnesium</keyword>
<dbReference type="InterPro" id="IPR003607">
    <property type="entry name" value="HD/PDEase_dom"/>
</dbReference>
<dbReference type="PROSITE" id="PS51831">
    <property type="entry name" value="HD"/>
    <property type="match status" value="1"/>
</dbReference>
<comment type="similarity">
    <text evidence="3">Belongs to the dGTPase family. Type 1 subfamily.</text>
</comment>
<comment type="caution">
    <text evidence="3">As this bacterium is not an Enterobacterale, this protein may not have a true dGTPase activity.</text>
</comment>
<dbReference type="RefSeq" id="WP_099034400.1">
    <property type="nucleotide sequence ID" value="NZ_BMGJ01000007.1"/>
</dbReference>
<dbReference type="HAMAP" id="MF_00030">
    <property type="entry name" value="dGTPase_type1"/>
    <property type="match status" value="1"/>
</dbReference>
<dbReference type="InterPro" id="IPR006674">
    <property type="entry name" value="HD_domain"/>
</dbReference>
<dbReference type="SUPFAM" id="SSF109604">
    <property type="entry name" value="HD-domain/PDEase-like"/>
    <property type="match status" value="1"/>
</dbReference>
<evidence type="ECO:0000313" key="6">
    <source>
        <dbReference type="Proteomes" id="UP000614272"/>
    </source>
</evidence>
<proteinExistence type="inferred from homology"/>
<evidence type="ECO:0000259" key="4">
    <source>
        <dbReference type="PROSITE" id="PS51831"/>
    </source>
</evidence>
<dbReference type="Gene3D" id="1.10.3210.10">
    <property type="entry name" value="Hypothetical protein af1432"/>
    <property type="match status" value="2"/>
</dbReference>
<comment type="cofactor">
    <cofactor evidence="3">
        <name>Mg(2+)</name>
        <dbReference type="ChEBI" id="CHEBI:18420"/>
    </cofactor>
</comment>
<dbReference type="InterPro" id="IPR006261">
    <property type="entry name" value="dGTPase"/>
</dbReference>
<dbReference type="CDD" id="cd00077">
    <property type="entry name" value="HDc"/>
    <property type="match status" value="1"/>
</dbReference>
<dbReference type="InterPro" id="IPR023293">
    <property type="entry name" value="dGTP_triP_hydro_central_sf"/>
</dbReference>
<evidence type="ECO:0000256" key="3">
    <source>
        <dbReference type="HAMAP-Rule" id="MF_00030"/>
    </source>
</evidence>
<gene>
    <name evidence="3 5" type="primary">dgt</name>
    <name evidence="5" type="ORF">GCM10011357_20830</name>
</gene>
<accession>A0ABQ1RFZ1</accession>
<dbReference type="EMBL" id="BMGJ01000007">
    <property type="protein sequence ID" value="GGD65375.1"/>
    <property type="molecule type" value="Genomic_DNA"/>
</dbReference>
<dbReference type="EC" id="3.1.5.1" evidence="3"/>
<evidence type="ECO:0000256" key="2">
    <source>
        <dbReference type="ARBA" id="ARBA00022842"/>
    </source>
</evidence>
<keyword evidence="1 3" id="KW-0378">Hydrolase</keyword>
<feature type="domain" description="HD" evidence="4">
    <location>
        <begin position="64"/>
        <end position="254"/>
    </location>
</feature>
<dbReference type="InterPro" id="IPR050135">
    <property type="entry name" value="dGTPase-like"/>
</dbReference>
<dbReference type="NCBIfam" id="TIGR01353">
    <property type="entry name" value="dGTP_triPase"/>
    <property type="match status" value="1"/>
</dbReference>
<protein>
    <recommendedName>
        <fullName evidence="3">Probable deoxyguanosinetriphosphate triphosphohydrolase</fullName>
        <shortName evidence="3">dGTP triphosphohydrolase</shortName>
        <shortName evidence="3">dGTPase</shortName>
        <ecNumber evidence="3">3.1.5.1</ecNumber>
    </recommendedName>
</protein>
<comment type="catalytic activity">
    <reaction evidence="3">
        <text>dGTP + H2O = 2'-deoxyguanosine + triphosphate + H(+)</text>
        <dbReference type="Rhea" id="RHEA:15193"/>
        <dbReference type="ChEBI" id="CHEBI:15377"/>
        <dbReference type="ChEBI" id="CHEBI:15378"/>
        <dbReference type="ChEBI" id="CHEBI:17172"/>
        <dbReference type="ChEBI" id="CHEBI:18036"/>
        <dbReference type="ChEBI" id="CHEBI:61429"/>
        <dbReference type="EC" id="3.1.5.1"/>
    </reaction>
</comment>